<dbReference type="InterPro" id="IPR009057">
    <property type="entry name" value="Homeodomain-like_sf"/>
</dbReference>
<dbReference type="PROSITE" id="PS50977">
    <property type="entry name" value="HTH_TETR_2"/>
    <property type="match status" value="1"/>
</dbReference>
<keyword evidence="1 2" id="KW-0238">DNA-binding</keyword>
<dbReference type="OrthoDB" id="881297at2"/>
<dbReference type="InterPro" id="IPR001647">
    <property type="entry name" value="HTH_TetR"/>
</dbReference>
<proteinExistence type="predicted"/>
<gene>
    <name evidence="4" type="ORF">NH26_11480</name>
</gene>
<dbReference type="GO" id="GO:0003677">
    <property type="term" value="F:DNA binding"/>
    <property type="evidence" value="ECO:0007669"/>
    <property type="project" value="UniProtKB-UniRule"/>
</dbReference>
<dbReference type="STRING" id="915059.NH26_11480"/>
<keyword evidence="5" id="KW-1185">Reference proteome</keyword>
<dbReference type="Gene3D" id="1.10.10.60">
    <property type="entry name" value="Homeodomain-like"/>
    <property type="match status" value="1"/>
</dbReference>
<evidence type="ECO:0000259" key="3">
    <source>
        <dbReference type="PROSITE" id="PS50977"/>
    </source>
</evidence>
<dbReference type="SUPFAM" id="SSF46689">
    <property type="entry name" value="Homeodomain-like"/>
    <property type="match status" value="1"/>
</dbReference>
<evidence type="ECO:0000313" key="4">
    <source>
        <dbReference type="EMBL" id="OHX66924.1"/>
    </source>
</evidence>
<protein>
    <recommendedName>
        <fullName evidence="3">HTH tetR-type domain-containing protein</fullName>
    </recommendedName>
</protein>
<dbReference type="InterPro" id="IPR036271">
    <property type="entry name" value="Tet_transcr_reg_TetR-rel_C_sf"/>
</dbReference>
<comment type="caution">
    <text evidence="4">The sequence shown here is derived from an EMBL/GenBank/DDBJ whole genome shotgun (WGS) entry which is preliminary data.</text>
</comment>
<dbReference type="Gene3D" id="1.10.357.10">
    <property type="entry name" value="Tetracycline Repressor, domain 2"/>
    <property type="match status" value="1"/>
</dbReference>
<dbReference type="Proteomes" id="UP000179797">
    <property type="component" value="Unassembled WGS sequence"/>
</dbReference>
<feature type="DNA-binding region" description="H-T-H motif" evidence="2">
    <location>
        <begin position="27"/>
        <end position="46"/>
    </location>
</feature>
<dbReference type="PANTHER" id="PTHR30328">
    <property type="entry name" value="TRANSCRIPTIONAL REPRESSOR"/>
    <property type="match status" value="1"/>
</dbReference>
<dbReference type="EMBL" id="JRYR02000001">
    <property type="protein sequence ID" value="OHX66924.1"/>
    <property type="molecule type" value="Genomic_DNA"/>
</dbReference>
<organism evidence="4 5">
    <name type="scientific">Flammeovirga pacifica</name>
    <dbReference type="NCBI Taxonomy" id="915059"/>
    <lineage>
        <taxon>Bacteria</taxon>
        <taxon>Pseudomonadati</taxon>
        <taxon>Bacteroidota</taxon>
        <taxon>Cytophagia</taxon>
        <taxon>Cytophagales</taxon>
        <taxon>Flammeovirgaceae</taxon>
        <taxon>Flammeovirga</taxon>
    </lineage>
</organism>
<name>A0A1S1Z0X3_FLAPC</name>
<dbReference type="Pfam" id="PF00440">
    <property type="entry name" value="TetR_N"/>
    <property type="match status" value="1"/>
</dbReference>
<evidence type="ECO:0000313" key="5">
    <source>
        <dbReference type="Proteomes" id="UP000179797"/>
    </source>
</evidence>
<dbReference type="InterPro" id="IPR050109">
    <property type="entry name" value="HTH-type_TetR-like_transc_reg"/>
</dbReference>
<feature type="domain" description="HTH tetR-type" evidence="3">
    <location>
        <begin position="4"/>
        <end position="64"/>
    </location>
</feature>
<dbReference type="AlphaFoldDB" id="A0A1S1Z0X3"/>
<sequence length="214" mass="25151">MSTDQLKIRIIEEARKQFKAYGIKRVTMAEISNELGVSKKTLYNVFKDKAEMISSSIEHHINEDIEYVDEVTDDDKLDGVFKLASIFFFFFTRIKDINPLTFMDLKKFYPKMYNKFECHKKGCFFNSMEKIVSQGIKEKLFLDDINVPLLVSMRMWQLESALDTNVYDHSKYSIETIQLEMFKHFIRGIATAEGIVLLDKYLKNFIKESQSTKI</sequence>
<dbReference type="RefSeq" id="WP_044224232.1">
    <property type="nucleotide sequence ID" value="NZ_JRYR02000001.1"/>
</dbReference>
<dbReference type="SUPFAM" id="SSF48498">
    <property type="entry name" value="Tetracyclin repressor-like, C-terminal domain"/>
    <property type="match status" value="1"/>
</dbReference>
<accession>A0A1S1Z0X3</accession>
<reference evidence="4 5" key="1">
    <citation type="journal article" date="2012" name="Int. J. Syst. Evol. Microbiol.">
        <title>Flammeovirga pacifica sp. nov., isolated from deep-sea sediment.</title>
        <authorList>
            <person name="Xu H."/>
            <person name="Fu Y."/>
            <person name="Yang N."/>
            <person name="Ding Z."/>
            <person name="Lai Q."/>
            <person name="Zeng R."/>
        </authorList>
    </citation>
    <scope>NUCLEOTIDE SEQUENCE [LARGE SCALE GENOMIC DNA]</scope>
    <source>
        <strain evidence="5">DSM 24597 / LMG 26175 / WPAGA1</strain>
    </source>
</reference>
<dbReference type="PANTHER" id="PTHR30328:SF54">
    <property type="entry name" value="HTH-TYPE TRANSCRIPTIONAL REPRESSOR SCO4008"/>
    <property type="match status" value="1"/>
</dbReference>
<evidence type="ECO:0000256" key="1">
    <source>
        <dbReference type="ARBA" id="ARBA00023125"/>
    </source>
</evidence>
<evidence type="ECO:0000256" key="2">
    <source>
        <dbReference type="PROSITE-ProRule" id="PRU00335"/>
    </source>
</evidence>